<protein>
    <recommendedName>
        <fullName evidence="7">tRNA (34-2'-O)-methyltransferase regulator WDR6</fullName>
    </recommendedName>
</protein>
<dbReference type="AlphaFoldDB" id="W8BRS6"/>
<evidence type="ECO:0000256" key="2">
    <source>
        <dbReference type="ARBA" id="ARBA00022490"/>
    </source>
</evidence>
<evidence type="ECO:0000256" key="8">
    <source>
        <dbReference type="PROSITE-ProRule" id="PRU00221"/>
    </source>
</evidence>
<reference evidence="9" key="1">
    <citation type="submission" date="2013-07" db="EMBL/GenBank/DDBJ databases">
        <authorList>
            <person name="Geib S."/>
        </authorList>
    </citation>
    <scope>NUCLEOTIDE SEQUENCE</scope>
</reference>
<dbReference type="OrthoDB" id="5594999at2759"/>
<reference evidence="9" key="2">
    <citation type="journal article" date="2014" name="BMC Genomics">
        <title>A genomic perspective to assessing quality of mass-reared SIT flies used in Mediterranean fruit fly (Ceratitis capitata) eradication in California.</title>
        <authorList>
            <person name="Calla B."/>
            <person name="Hall B."/>
            <person name="Hou S."/>
            <person name="Geib S.M."/>
        </authorList>
    </citation>
    <scope>NUCLEOTIDE SEQUENCE</scope>
</reference>
<keyword evidence="4" id="KW-0819">tRNA processing</keyword>
<dbReference type="PROSITE" id="PS50082">
    <property type="entry name" value="WD_REPEATS_2"/>
    <property type="match status" value="1"/>
</dbReference>
<evidence type="ECO:0000256" key="1">
    <source>
        <dbReference type="ARBA" id="ARBA00004496"/>
    </source>
</evidence>
<dbReference type="InterPro" id="IPR015943">
    <property type="entry name" value="WD40/YVTN_repeat-like_dom_sf"/>
</dbReference>
<organism evidence="9">
    <name type="scientific">Ceratitis capitata</name>
    <name type="common">Mediterranean fruit fly</name>
    <name type="synonym">Tephritis capitata</name>
    <dbReference type="NCBI Taxonomy" id="7213"/>
    <lineage>
        <taxon>Eukaryota</taxon>
        <taxon>Metazoa</taxon>
        <taxon>Ecdysozoa</taxon>
        <taxon>Arthropoda</taxon>
        <taxon>Hexapoda</taxon>
        <taxon>Insecta</taxon>
        <taxon>Pterygota</taxon>
        <taxon>Neoptera</taxon>
        <taxon>Endopterygota</taxon>
        <taxon>Diptera</taxon>
        <taxon>Brachycera</taxon>
        <taxon>Muscomorpha</taxon>
        <taxon>Tephritoidea</taxon>
        <taxon>Tephritidae</taxon>
        <taxon>Ceratitis</taxon>
        <taxon>Ceratitis</taxon>
    </lineage>
</organism>
<dbReference type="Gene3D" id="2.130.10.10">
    <property type="entry name" value="YVTN repeat-like/Quinoprotein amine dehydrogenase"/>
    <property type="match status" value="3"/>
</dbReference>
<sequence length="939" mass="106917">MERKNYTFRELNRFQLSDWISSASFLQDSNEFMLLTAHSVVLRILYEESKDRGNSCRIISMCSSSDKSTLYCSHIHGRSFDDLVIFAGNAFGELLIWQPFKGNSSSHKIDCKTTQVELMCRQPAHNGVIFSIDYNDEFDLLTTTSDDRSIRFWKVERKTNHSWSELKLNVLASGYGHIARVFKGKIINCDGTAFAVTVSEDSHTCIWSSSAELLLKKRIQFGAVIWNFEYDSETNTLYSVGSTGNLLALNIENIIKSNTNTTSSMVAMSNLEPKEYVAKAKFIDHSIIVGITNKNRLIYSFLHNNEPKFTQKVGSWQIIDQHKAFKCTVFEVQDKIVAICGYKRLTLLKYNSTGVFKKLFDDNITDGVIRSFHFLDNNDFLISDEDGKCLLIEGEDLKARFYISLPHCKEPWTTSALRIKSKNSKEYLLISNRMGNIILFRLNCVSGECNYLHTIRQLHGALGATFFRLQELQNDNIFVQSAGHDGSLRLLCINVDSDTISAYQRTPVPVTWVEHLIVFENYEFLLGFNDNHFVVWSQEHDFSVQIPCGGGHRCWHYSIISDDNNTKWLQLLFIKNKQLRVYKQKLFNLTALTTKQLRNQWHTRSCNIMSVVEINNTETSASILISAGDDNVIKVTKLMPRNRLSQCAELHSHISNIRALKVLQVKPNKVLIFSGGGRAQLCIAQLNLKSFRIQELLSYTLNKTERNKDERLNSYKINPETRIMACDVIKRNLNHSLEDVEYLVFLCCSDGFLRKVHFTGTFEVVAEVAFHYGCCLLQIRTFGNAYVVTAGTDGKIRFFNSNMSELPIILAHHGSGVNAMDIFYDSNDNCLHIITGGDDQSVSYSSILVQENGVFQIKSKFELENVHSAQVTAVQFIFYHKTLYAYSSGLDQNINKINVQKQTASIICHTTISDIKGLCIGSSKRCFIYGCGIQIFQLE</sequence>
<accession>W8BRS6</accession>
<proteinExistence type="evidence at transcript level"/>
<evidence type="ECO:0000313" key="9">
    <source>
        <dbReference type="EMBL" id="JAC04041.1"/>
    </source>
</evidence>
<dbReference type="PANTHER" id="PTHR14344:SF3">
    <property type="entry name" value="WD REPEAT-CONTAINING PROTEIN 6"/>
    <property type="match status" value="1"/>
</dbReference>
<dbReference type="InterPro" id="IPR001680">
    <property type="entry name" value="WD40_rpt"/>
</dbReference>
<keyword evidence="3 8" id="KW-0853">WD repeat</keyword>
<keyword evidence="2" id="KW-0963">Cytoplasm</keyword>
<comment type="subcellular location">
    <subcellularLocation>
        <location evidence="1">Cytoplasm</location>
    </subcellularLocation>
</comment>
<gene>
    <name evidence="9" type="primary">WDR6</name>
</gene>
<dbReference type="EMBL" id="GAMC01002515">
    <property type="protein sequence ID" value="JAC04041.1"/>
    <property type="molecule type" value="mRNA"/>
</dbReference>
<dbReference type="SUPFAM" id="SSF50978">
    <property type="entry name" value="WD40 repeat-like"/>
    <property type="match status" value="2"/>
</dbReference>
<dbReference type="InterPro" id="IPR036322">
    <property type="entry name" value="WD40_repeat_dom_sf"/>
</dbReference>
<feature type="repeat" description="WD" evidence="8">
    <location>
        <begin position="122"/>
        <end position="156"/>
    </location>
</feature>
<evidence type="ECO:0000256" key="4">
    <source>
        <dbReference type="ARBA" id="ARBA00022694"/>
    </source>
</evidence>
<dbReference type="Pfam" id="PF00400">
    <property type="entry name" value="WD40"/>
    <property type="match status" value="1"/>
</dbReference>
<name>W8BRS6_CERCA</name>
<dbReference type="InterPro" id="IPR051973">
    <property type="entry name" value="tRNA_Anticodon_Mtase-Reg"/>
</dbReference>
<evidence type="ECO:0000256" key="5">
    <source>
        <dbReference type="ARBA" id="ARBA00022737"/>
    </source>
</evidence>
<dbReference type="GO" id="GO:0030488">
    <property type="term" value="P:tRNA methylation"/>
    <property type="evidence" value="ECO:0007669"/>
    <property type="project" value="TreeGrafter"/>
</dbReference>
<dbReference type="SUPFAM" id="SSF50998">
    <property type="entry name" value="Quinoprotein alcohol dehydrogenase-like"/>
    <property type="match status" value="1"/>
</dbReference>
<dbReference type="GO" id="GO:0005737">
    <property type="term" value="C:cytoplasm"/>
    <property type="evidence" value="ECO:0007669"/>
    <property type="project" value="UniProtKB-SubCell"/>
</dbReference>
<evidence type="ECO:0000256" key="3">
    <source>
        <dbReference type="ARBA" id="ARBA00022574"/>
    </source>
</evidence>
<dbReference type="SMART" id="SM00320">
    <property type="entry name" value="WD40"/>
    <property type="match status" value="6"/>
</dbReference>
<comment type="similarity">
    <text evidence="6">Belongs to the WD repeat WDR6 family.</text>
</comment>
<evidence type="ECO:0000256" key="7">
    <source>
        <dbReference type="ARBA" id="ARBA00040154"/>
    </source>
</evidence>
<dbReference type="PANTHER" id="PTHR14344">
    <property type="entry name" value="WD REPEAT PROTEIN"/>
    <property type="match status" value="1"/>
</dbReference>
<dbReference type="InterPro" id="IPR011047">
    <property type="entry name" value="Quinoprotein_ADH-like_sf"/>
</dbReference>
<evidence type="ECO:0000256" key="6">
    <source>
        <dbReference type="ARBA" id="ARBA00038255"/>
    </source>
</evidence>
<keyword evidence="5" id="KW-0677">Repeat</keyword>
<dbReference type="PROSITE" id="PS50294">
    <property type="entry name" value="WD_REPEATS_REGION"/>
    <property type="match status" value="1"/>
</dbReference>